<keyword evidence="2" id="KW-1185">Reference proteome</keyword>
<name>A0A9N9JR21_9GLOM</name>
<proteinExistence type="predicted"/>
<dbReference type="OrthoDB" id="2413654at2759"/>
<gene>
    <name evidence="1" type="ORF">DERYTH_LOCUS21204</name>
</gene>
<evidence type="ECO:0000313" key="1">
    <source>
        <dbReference type="EMBL" id="CAG8789923.1"/>
    </source>
</evidence>
<organism evidence="1 2">
    <name type="scientific">Dentiscutata erythropus</name>
    <dbReference type="NCBI Taxonomy" id="1348616"/>
    <lineage>
        <taxon>Eukaryota</taxon>
        <taxon>Fungi</taxon>
        <taxon>Fungi incertae sedis</taxon>
        <taxon>Mucoromycota</taxon>
        <taxon>Glomeromycotina</taxon>
        <taxon>Glomeromycetes</taxon>
        <taxon>Diversisporales</taxon>
        <taxon>Gigasporaceae</taxon>
        <taxon>Dentiscutata</taxon>
    </lineage>
</organism>
<accession>A0A9N9JR21</accession>
<reference evidence="1" key="1">
    <citation type="submission" date="2021-06" db="EMBL/GenBank/DDBJ databases">
        <authorList>
            <person name="Kallberg Y."/>
            <person name="Tangrot J."/>
            <person name="Rosling A."/>
        </authorList>
    </citation>
    <scope>NUCLEOTIDE SEQUENCE</scope>
    <source>
        <strain evidence="1">MA453B</strain>
    </source>
</reference>
<dbReference type="AlphaFoldDB" id="A0A9N9JR21"/>
<dbReference type="EMBL" id="CAJVPY010026536">
    <property type="protein sequence ID" value="CAG8789923.1"/>
    <property type="molecule type" value="Genomic_DNA"/>
</dbReference>
<evidence type="ECO:0000313" key="2">
    <source>
        <dbReference type="Proteomes" id="UP000789405"/>
    </source>
</evidence>
<feature type="non-terminal residue" evidence="1">
    <location>
        <position position="1"/>
    </location>
</feature>
<comment type="caution">
    <text evidence="1">The sequence shown here is derived from an EMBL/GenBank/DDBJ whole genome shotgun (WGS) entry which is preliminary data.</text>
</comment>
<sequence length="82" mass="9774">EQQSSNVTNKELETTIKRKQRHLTKSEEEIFNKLIEHNKLLAEQTSRVLVEICNLLDTKPEDWDLKKSQSIWLRRKSAKKNK</sequence>
<protein>
    <submittedName>
        <fullName evidence="1">25276_t:CDS:1</fullName>
    </submittedName>
</protein>
<dbReference type="Proteomes" id="UP000789405">
    <property type="component" value="Unassembled WGS sequence"/>
</dbReference>